<gene>
    <name evidence="1" type="ORF">Syun_028930</name>
</gene>
<keyword evidence="2" id="KW-1185">Reference proteome</keyword>
<dbReference type="EMBL" id="JBBNAF010000013">
    <property type="protein sequence ID" value="KAK9086536.1"/>
    <property type="molecule type" value="Genomic_DNA"/>
</dbReference>
<dbReference type="AlphaFoldDB" id="A0AAP0HJC8"/>
<dbReference type="Proteomes" id="UP001420932">
    <property type="component" value="Unassembled WGS sequence"/>
</dbReference>
<evidence type="ECO:0000313" key="2">
    <source>
        <dbReference type="Proteomes" id="UP001420932"/>
    </source>
</evidence>
<organism evidence="1 2">
    <name type="scientific">Stephania yunnanensis</name>
    <dbReference type="NCBI Taxonomy" id="152371"/>
    <lineage>
        <taxon>Eukaryota</taxon>
        <taxon>Viridiplantae</taxon>
        <taxon>Streptophyta</taxon>
        <taxon>Embryophyta</taxon>
        <taxon>Tracheophyta</taxon>
        <taxon>Spermatophyta</taxon>
        <taxon>Magnoliopsida</taxon>
        <taxon>Ranunculales</taxon>
        <taxon>Menispermaceae</taxon>
        <taxon>Menispermoideae</taxon>
        <taxon>Cissampelideae</taxon>
        <taxon>Stephania</taxon>
    </lineage>
</organism>
<evidence type="ECO:0000313" key="1">
    <source>
        <dbReference type="EMBL" id="KAK9086536.1"/>
    </source>
</evidence>
<sequence length="103" mass="11634">MEKRSFRLPFGIGWGAATPDLPDPFGINQIRFAAFKDFATILLLCMFSQSRPGLQFFRETSSAILCKTTYFITVAFLWKPIDIFLENLYNSVCGSASSSFDSR</sequence>
<comment type="caution">
    <text evidence="1">The sequence shown here is derived from an EMBL/GenBank/DDBJ whole genome shotgun (WGS) entry which is preliminary data.</text>
</comment>
<proteinExistence type="predicted"/>
<reference evidence="1 2" key="1">
    <citation type="submission" date="2024-01" db="EMBL/GenBank/DDBJ databases">
        <title>Genome assemblies of Stephania.</title>
        <authorList>
            <person name="Yang L."/>
        </authorList>
    </citation>
    <scope>NUCLEOTIDE SEQUENCE [LARGE SCALE GENOMIC DNA]</scope>
    <source>
        <strain evidence="1">YNDBR</strain>
        <tissue evidence="1">Leaf</tissue>
    </source>
</reference>
<accession>A0AAP0HJC8</accession>
<name>A0AAP0HJC8_9MAGN</name>
<protein>
    <submittedName>
        <fullName evidence="1">Uncharacterized protein</fullName>
    </submittedName>
</protein>